<keyword evidence="4" id="KW-1003">Cell membrane</keyword>
<evidence type="ECO:0000313" key="12">
    <source>
        <dbReference type="EMBL" id="MBG0567355.1"/>
    </source>
</evidence>
<dbReference type="Pfam" id="PF00083">
    <property type="entry name" value="Sugar_tr"/>
    <property type="match status" value="1"/>
</dbReference>
<feature type="domain" description="Major facilitator superfamily (MFS) profile" evidence="11">
    <location>
        <begin position="14"/>
        <end position="416"/>
    </location>
</feature>
<evidence type="ECO:0000256" key="2">
    <source>
        <dbReference type="ARBA" id="ARBA00008240"/>
    </source>
</evidence>
<feature type="transmembrane region" description="Helical" evidence="10">
    <location>
        <begin position="50"/>
        <end position="73"/>
    </location>
</feature>
<keyword evidence="7 10" id="KW-1133">Transmembrane helix</keyword>
<feature type="transmembrane region" description="Helical" evidence="10">
    <location>
        <begin position="329"/>
        <end position="350"/>
    </location>
</feature>
<keyword evidence="6" id="KW-0769">Symport</keyword>
<dbReference type="Proteomes" id="UP000598146">
    <property type="component" value="Unassembled WGS sequence"/>
</dbReference>
<dbReference type="PROSITE" id="PS50850">
    <property type="entry name" value="MFS"/>
    <property type="match status" value="1"/>
</dbReference>
<feature type="region of interest" description="Disordered" evidence="9">
    <location>
        <begin position="429"/>
        <end position="483"/>
    </location>
</feature>
<dbReference type="GO" id="GO:0015293">
    <property type="term" value="F:symporter activity"/>
    <property type="evidence" value="ECO:0007669"/>
    <property type="project" value="UniProtKB-KW"/>
</dbReference>
<evidence type="ECO:0000259" key="11">
    <source>
        <dbReference type="PROSITE" id="PS50850"/>
    </source>
</evidence>
<dbReference type="InterPro" id="IPR051084">
    <property type="entry name" value="H+-coupled_symporters"/>
</dbReference>
<keyword evidence="3" id="KW-0813">Transport</keyword>
<organism evidence="12 13">
    <name type="scientific">Actinoplanes aureus</name>
    <dbReference type="NCBI Taxonomy" id="2792083"/>
    <lineage>
        <taxon>Bacteria</taxon>
        <taxon>Bacillati</taxon>
        <taxon>Actinomycetota</taxon>
        <taxon>Actinomycetes</taxon>
        <taxon>Micromonosporales</taxon>
        <taxon>Micromonosporaceae</taxon>
        <taxon>Actinoplanes</taxon>
    </lineage>
</organism>
<dbReference type="InterPro" id="IPR005829">
    <property type="entry name" value="Sugar_transporter_CS"/>
</dbReference>
<evidence type="ECO:0000256" key="9">
    <source>
        <dbReference type="SAM" id="MobiDB-lite"/>
    </source>
</evidence>
<accession>A0A931CLY3</accession>
<dbReference type="PROSITE" id="PS00217">
    <property type="entry name" value="SUGAR_TRANSPORT_2"/>
    <property type="match status" value="1"/>
</dbReference>
<feature type="transmembrane region" description="Helical" evidence="10">
    <location>
        <begin position="237"/>
        <end position="258"/>
    </location>
</feature>
<evidence type="ECO:0000256" key="4">
    <source>
        <dbReference type="ARBA" id="ARBA00022475"/>
    </source>
</evidence>
<feature type="transmembrane region" description="Helical" evidence="10">
    <location>
        <begin position="185"/>
        <end position="204"/>
    </location>
</feature>
<keyword evidence="8 10" id="KW-0472">Membrane</keyword>
<protein>
    <submittedName>
        <fullName evidence="12">MFS transporter</fullName>
    </submittedName>
</protein>
<evidence type="ECO:0000256" key="10">
    <source>
        <dbReference type="SAM" id="Phobius"/>
    </source>
</evidence>
<evidence type="ECO:0000256" key="5">
    <source>
        <dbReference type="ARBA" id="ARBA00022692"/>
    </source>
</evidence>
<keyword evidence="13" id="KW-1185">Reference proteome</keyword>
<reference evidence="12" key="1">
    <citation type="submission" date="2020-11" db="EMBL/GenBank/DDBJ databases">
        <title>Isolation and identification of active actinomycetes.</title>
        <authorList>
            <person name="Sun X."/>
        </authorList>
    </citation>
    <scope>NUCLEOTIDE SEQUENCE</scope>
    <source>
        <strain evidence="12">NEAU-A11</strain>
    </source>
</reference>
<dbReference type="InterPro" id="IPR020846">
    <property type="entry name" value="MFS_dom"/>
</dbReference>
<dbReference type="PANTHER" id="PTHR43528">
    <property type="entry name" value="ALPHA-KETOGLUTARATE PERMEASE"/>
    <property type="match status" value="1"/>
</dbReference>
<dbReference type="GO" id="GO:0005886">
    <property type="term" value="C:plasma membrane"/>
    <property type="evidence" value="ECO:0007669"/>
    <property type="project" value="UniProtKB-SubCell"/>
</dbReference>
<evidence type="ECO:0000313" key="13">
    <source>
        <dbReference type="Proteomes" id="UP000598146"/>
    </source>
</evidence>
<dbReference type="RefSeq" id="WP_196419122.1">
    <property type="nucleotide sequence ID" value="NZ_JADQTO010000026.1"/>
</dbReference>
<dbReference type="Gene3D" id="1.20.1250.20">
    <property type="entry name" value="MFS general substrate transporter like domains"/>
    <property type="match status" value="2"/>
</dbReference>
<feature type="transmembrane region" description="Helical" evidence="10">
    <location>
        <begin position="362"/>
        <end position="385"/>
    </location>
</feature>
<feature type="transmembrane region" description="Helical" evidence="10">
    <location>
        <begin position="115"/>
        <end position="140"/>
    </location>
</feature>
<evidence type="ECO:0000256" key="1">
    <source>
        <dbReference type="ARBA" id="ARBA00004651"/>
    </source>
</evidence>
<dbReference type="PANTHER" id="PTHR43528:SF1">
    <property type="entry name" value="ALPHA-KETOGLUTARATE PERMEASE"/>
    <property type="match status" value="1"/>
</dbReference>
<comment type="subcellular location">
    <subcellularLocation>
        <location evidence="1">Cell membrane</location>
        <topology evidence="1">Multi-pass membrane protein</topology>
    </subcellularLocation>
</comment>
<name>A0A931CLY3_9ACTN</name>
<evidence type="ECO:0000256" key="3">
    <source>
        <dbReference type="ARBA" id="ARBA00022448"/>
    </source>
</evidence>
<dbReference type="InterPro" id="IPR005828">
    <property type="entry name" value="MFS_sugar_transport-like"/>
</dbReference>
<sequence>MAGSVSGTLRSRRTLIGACLGNAVEWYDFAIYGAFAPVLARAFFPDGGRAALATTFAIFATSFIARPIGAIVVASRSDHLGRRAAFSRTIALMTLATAAIALVPTWSAIGVLAPVVLLLLRLVQGFAVGGEVPTSVAFLIESAPDGHRGWYGGWHMGSIALGLATGYAVAALIAATLSVGALHTWGWRLAFLSAAPLGLVARYIRRRLAETRRFEALDEPSRPHLRRDVLRGRGTRVARGVALVALLSIAFNLCFVYLPSRLATSGSVPLAQTLGAGVLGLLTAAVAAPVLGRLCDRVGRRPLLIAGTVAVGIFAVPGFALAGDSVGGLLVSNVVFGGLLGLLVVTVFVAELFPTAVRATGVAVTYGVATAAFGGTAPLIATLLANAGAAWAAPIYLVVAAVLGLAAALTAAEPASAGPASAKAAAGALSRSSSRPVHRSASRPATGMVTSAPTSRAMRIAPTRAAPRSSWASNAGSEAPQDAVSAPAAAYCSATARRAPIANHLDRRCR</sequence>
<proteinExistence type="inferred from homology"/>
<feature type="transmembrane region" description="Helical" evidence="10">
    <location>
        <begin position="391"/>
        <end position="412"/>
    </location>
</feature>
<dbReference type="Pfam" id="PF07690">
    <property type="entry name" value="MFS_1"/>
    <property type="match status" value="1"/>
</dbReference>
<keyword evidence="5 10" id="KW-0812">Transmembrane</keyword>
<feature type="transmembrane region" description="Helical" evidence="10">
    <location>
        <begin position="270"/>
        <end position="291"/>
    </location>
</feature>
<dbReference type="AlphaFoldDB" id="A0A931CLY3"/>
<evidence type="ECO:0000256" key="7">
    <source>
        <dbReference type="ARBA" id="ARBA00022989"/>
    </source>
</evidence>
<evidence type="ECO:0000256" key="8">
    <source>
        <dbReference type="ARBA" id="ARBA00023136"/>
    </source>
</evidence>
<dbReference type="EMBL" id="JADQTO010000026">
    <property type="protein sequence ID" value="MBG0567355.1"/>
    <property type="molecule type" value="Genomic_DNA"/>
</dbReference>
<feature type="transmembrane region" description="Helical" evidence="10">
    <location>
        <begin position="85"/>
        <end position="109"/>
    </location>
</feature>
<evidence type="ECO:0000256" key="6">
    <source>
        <dbReference type="ARBA" id="ARBA00022847"/>
    </source>
</evidence>
<feature type="transmembrane region" description="Helical" evidence="10">
    <location>
        <begin position="152"/>
        <end position="179"/>
    </location>
</feature>
<feature type="transmembrane region" description="Helical" evidence="10">
    <location>
        <begin position="303"/>
        <end position="323"/>
    </location>
</feature>
<dbReference type="InterPro" id="IPR011701">
    <property type="entry name" value="MFS"/>
</dbReference>
<dbReference type="SUPFAM" id="SSF103473">
    <property type="entry name" value="MFS general substrate transporter"/>
    <property type="match status" value="1"/>
</dbReference>
<gene>
    <name evidence="12" type="ORF">I4J89_38505</name>
</gene>
<dbReference type="InterPro" id="IPR036259">
    <property type="entry name" value="MFS_trans_sf"/>
</dbReference>
<comment type="caution">
    <text evidence="12">The sequence shown here is derived from an EMBL/GenBank/DDBJ whole genome shotgun (WGS) entry which is preliminary data.</text>
</comment>
<comment type="similarity">
    <text evidence="2">Belongs to the major facilitator superfamily. Metabolite:H+ Symporter (MHS) family (TC 2.A.1.6) family.</text>
</comment>